<comment type="similarity">
    <text evidence="2">Belongs to the binding-protein-dependent transport system permease family. FecCD subfamily.</text>
</comment>
<feature type="transmembrane region" description="Helical" evidence="8">
    <location>
        <begin position="111"/>
        <end position="131"/>
    </location>
</feature>
<accession>A0A399FBH0</accession>
<dbReference type="SUPFAM" id="SSF81345">
    <property type="entry name" value="ABC transporter involved in vitamin B12 uptake, BtuC"/>
    <property type="match status" value="1"/>
</dbReference>
<evidence type="ECO:0000256" key="1">
    <source>
        <dbReference type="ARBA" id="ARBA00004651"/>
    </source>
</evidence>
<feature type="transmembrane region" description="Helical" evidence="8">
    <location>
        <begin position="192"/>
        <end position="211"/>
    </location>
</feature>
<dbReference type="FunFam" id="1.10.3470.10:FF:000001">
    <property type="entry name" value="Vitamin B12 ABC transporter permease BtuC"/>
    <property type="match status" value="1"/>
</dbReference>
<keyword evidence="7 8" id="KW-0472">Membrane</keyword>
<gene>
    <name evidence="9" type="ORF">Mgrana_01520</name>
</gene>
<dbReference type="GO" id="GO:0005886">
    <property type="term" value="C:plasma membrane"/>
    <property type="evidence" value="ECO:0007669"/>
    <property type="project" value="UniProtKB-SubCell"/>
</dbReference>
<comment type="caution">
    <text evidence="9">The sequence shown here is derived from an EMBL/GenBank/DDBJ whole genome shotgun (WGS) entry which is preliminary data.</text>
</comment>
<evidence type="ECO:0000313" key="9">
    <source>
        <dbReference type="EMBL" id="RIH92619.1"/>
    </source>
</evidence>
<dbReference type="EMBL" id="QWLB01000017">
    <property type="protein sequence ID" value="RIH92619.1"/>
    <property type="molecule type" value="Genomic_DNA"/>
</dbReference>
<evidence type="ECO:0000256" key="7">
    <source>
        <dbReference type="ARBA" id="ARBA00023136"/>
    </source>
</evidence>
<protein>
    <submittedName>
        <fullName evidence="9">Putative ABC transporter permease protein</fullName>
    </submittedName>
</protein>
<keyword evidence="4" id="KW-1003">Cell membrane</keyword>
<feature type="transmembrane region" description="Helical" evidence="8">
    <location>
        <begin position="272"/>
        <end position="290"/>
    </location>
</feature>
<evidence type="ECO:0000256" key="8">
    <source>
        <dbReference type="SAM" id="Phobius"/>
    </source>
</evidence>
<sequence>MKPPSVFLGLLLLLLLGVLLALSVGKFSLSVPEVVQALLRQGSENAQTVVWNVRLPRILAAIVVGAALAAAGVAYQGMFRNPLVAPDILGAAAGAGFGASLAILLSLPILLIQGLAFVGGMLAVGLVYFMAQAVRRHDPVLVLVLTGVAVGTLFSSGTSLIKVLADPSVQLPSITFWLMGGLNGVTSKELPLLTGLVGLGLIPLILLRWRINLLSLPDEEAASLGVHVGRLRLVLIVAATLMTSAAVAVTGIIGWVGLVVPHAARLLVGPELSRLLPVAMVLGGLFLLVADTLARTAALIEIPLGILTAAVGVPVFLALLMRGGRS</sequence>
<feature type="transmembrane region" description="Helical" evidence="8">
    <location>
        <begin position="58"/>
        <end position="76"/>
    </location>
</feature>
<dbReference type="InterPro" id="IPR037294">
    <property type="entry name" value="ABC_BtuC-like"/>
</dbReference>
<dbReference type="Proteomes" id="UP000266178">
    <property type="component" value="Unassembled WGS sequence"/>
</dbReference>
<keyword evidence="6 8" id="KW-1133">Transmembrane helix</keyword>
<dbReference type="OrthoDB" id="9792889at2"/>
<feature type="transmembrane region" description="Helical" evidence="8">
    <location>
        <begin position="88"/>
        <end position="105"/>
    </location>
</feature>
<dbReference type="GO" id="GO:0033214">
    <property type="term" value="P:siderophore-iron import into cell"/>
    <property type="evidence" value="ECO:0007669"/>
    <property type="project" value="TreeGrafter"/>
</dbReference>
<organism evidence="9 10">
    <name type="scientific">Meiothermus granaticius NBRC 107808</name>
    <dbReference type="NCBI Taxonomy" id="1227551"/>
    <lineage>
        <taxon>Bacteria</taxon>
        <taxon>Thermotogati</taxon>
        <taxon>Deinococcota</taxon>
        <taxon>Deinococci</taxon>
        <taxon>Thermales</taxon>
        <taxon>Thermaceae</taxon>
        <taxon>Meiothermus</taxon>
    </lineage>
</organism>
<comment type="subcellular location">
    <subcellularLocation>
        <location evidence="1">Cell membrane</location>
        <topology evidence="1">Multi-pass membrane protein</topology>
    </subcellularLocation>
</comment>
<reference evidence="9 10" key="1">
    <citation type="submission" date="2018-08" db="EMBL/GenBank/DDBJ databases">
        <title>Meiothermus granaticius genome AF-68 sequencing project.</title>
        <authorList>
            <person name="Da Costa M.S."/>
            <person name="Albuquerque L."/>
            <person name="Raposo P."/>
            <person name="Froufe H.J.C."/>
            <person name="Barroso C.S."/>
            <person name="Egas C."/>
        </authorList>
    </citation>
    <scope>NUCLEOTIDE SEQUENCE [LARGE SCALE GENOMIC DNA]</scope>
    <source>
        <strain evidence="9 10">AF-68</strain>
    </source>
</reference>
<proteinExistence type="inferred from homology"/>
<keyword evidence="5 8" id="KW-0812">Transmembrane</keyword>
<dbReference type="RefSeq" id="WP_119357013.1">
    <property type="nucleotide sequence ID" value="NZ_BJXM01000017.1"/>
</dbReference>
<keyword evidence="3" id="KW-0813">Transport</keyword>
<dbReference type="Pfam" id="PF01032">
    <property type="entry name" value="FecCD"/>
    <property type="match status" value="1"/>
</dbReference>
<evidence type="ECO:0000256" key="5">
    <source>
        <dbReference type="ARBA" id="ARBA00022692"/>
    </source>
</evidence>
<feature type="transmembrane region" description="Helical" evidence="8">
    <location>
        <begin position="140"/>
        <end position="161"/>
    </location>
</feature>
<dbReference type="PANTHER" id="PTHR30472">
    <property type="entry name" value="FERRIC ENTEROBACTIN TRANSPORT SYSTEM PERMEASE PROTEIN"/>
    <property type="match status" value="1"/>
</dbReference>
<dbReference type="Gene3D" id="1.10.3470.10">
    <property type="entry name" value="ABC transporter involved in vitamin B12 uptake, BtuC"/>
    <property type="match status" value="1"/>
</dbReference>
<evidence type="ECO:0000256" key="3">
    <source>
        <dbReference type="ARBA" id="ARBA00022448"/>
    </source>
</evidence>
<dbReference type="GO" id="GO:0022857">
    <property type="term" value="F:transmembrane transporter activity"/>
    <property type="evidence" value="ECO:0007669"/>
    <property type="project" value="InterPro"/>
</dbReference>
<dbReference type="AlphaFoldDB" id="A0A399FBH0"/>
<evidence type="ECO:0000256" key="6">
    <source>
        <dbReference type="ARBA" id="ARBA00022989"/>
    </source>
</evidence>
<feature type="transmembrane region" description="Helical" evidence="8">
    <location>
        <begin position="302"/>
        <end position="321"/>
    </location>
</feature>
<evidence type="ECO:0000256" key="4">
    <source>
        <dbReference type="ARBA" id="ARBA00022475"/>
    </source>
</evidence>
<keyword evidence="10" id="KW-1185">Reference proteome</keyword>
<evidence type="ECO:0000313" key="10">
    <source>
        <dbReference type="Proteomes" id="UP000266178"/>
    </source>
</evidence>
<name>A0A399FBH0_9DEIN</name>
<dbReference type="CDD" id="cd06550">
    <property type="entry name" value="TM_ABC_iron-siderophores_like"/>
    <property type="match status" value="1"/>
</dbReference>
<dbReference type="PANTHER" id="PTHR30472:SF70">
    <property type="entry name" value="MOLYBDATE IMPORT SYSTEM PERMEASE PROTEIN MOLB"/>
    <property type="match status" value="1"/>
</dbReference>
<feature type="transmembrane region" description="Helical" evidence="8">
    <location>
        <begin position="231"/>
        <end position="260"/>
    </location>
</feature>
<dbReference type="InterPro" id="IPR000522">
    <property type="entry name" value="ABC_transptr_permease_BtuC"/>
</dbReference>
<evidence type="ECO:0000256" key="2">
    <source>
        <dbReference type="ARBA" id="ARBA00007935"/>
    </source>
</evidence>